<evidence type="ECO:0000259" key="4">
    <source>
        <dbReference type="PROSITE" id="PS50011"/>
    </source>
</evidence>
<dbReference type="Proteomes" id="UP001054837">
    <property type="component" value="Unassembled WGS sequence"/>
</dbReference>
<feature type="compositionally biased region" description="Basic and acidic residues" evidence="3">
    <location>
        <begin position="1614"/>
        <end position="1624"/>
    </location>
</feature>
<dbReference type="GO" id="GO:0005737">
    <property type="term" value="C:cytoplasm"/>
    <property type="evidence" value="ECO:0007669"/>
    <property type="project" value="TreeGrafter"/>
</dbReference>
<protein>
    <submittedName>
        <fullName evidence="5">NUAK family SNF1-like kinase 1</fullName>
    </submittedName>
</protein>
<reference evidence="5 6" key="1">
    <citation type="submission" date="2021-06" db="EMBL/GenBank/DDBJ databases">
        <title>Caerostris darwini draft genome.</title>
        <authorList>
            <person name="Kono N."/>
            <person name="Arakawa K."/>
        </authorList>
    </citation>
    <scope>NUCLEOTIDE SEQUENCE [LARGE SCALE GENOMIC DNA]</scope>
</reference>
<evidence type="ECO:0000256" key="3">
    <source>
        <dbReference type="SAM" id="MobiDB-lite"/>
    </source>
</evidence>
<feature type="region of interest" description="Disordered" evidence="3">
    <location>
        <begin position="1372"/>
        <end position="1414"/>
    </location>
</feature>
<feature type="compositionally biased region" description="Basic and acidic residues" evidence="3">
    <location>
        <begin position="462"/>
        <end position="472"/>
    </location>
</feature>
<evidence type="ECO:0000256" key="1">
    <source>
        <dbReference type="ARBA" id="ARBA00022741"/>
    </source>
</evidence>
<feature type="region of interest" description="Disordered" evidence="3">
    <location>
        <begin position="336"/>
        <end position="358"/>
    </location>
</feature>
<evidence type="ECO:0000313" key="6">
    <source>
        <dbReference type="Proteomes" id="UP001054837"/>
    </source>
</evidence>
<dbReference type="PANTHER" id="PTHR24346:SF93">
    <property type="entry name" value="NUAK FAMILY SNF1-LIKE KINASE 1"/>
    <property type="match status" value="1"/>
</dbReference>
<dbReference type="Gene3D" id="1.10.510.10">
    <property type="entry name" value="Transferase(Phosphotransferase) domain 1"/>
    <property type="match status" value="1"/>
</dbReference>
<dbReference type="GO" id="GO:0000226">
    <property type="term" value="P:microtubule cytoskeleton organization"/>
    <property type="evidence" value="ECO:0007669"/>
    <property type="project" value="TreeGrafter"/>
</dbReference>
<dbReference type="PANTHER" id="PTHR24346">
    <property type="entry name" value="MAP/MICROTUBULE AFFINITY-REGULATING KINASE"/>
    <property type="match status" value="1"/>
</dbReference>
<proteinExistence type="predicted"/>
<evidence type="ECO:0000313" key="5">
    <source>
        <dbReference type="EMBL" id="GIY73704.1"/>
    </source>
</evidence>
<dbReference type="SUPFAM" id="SSF56112">
    <property type="entry name" value="Protein kinase-like (PK-like)"/>
    <property type="match status" value="1"/>
</dbReference>
<feature type="compositionally biased region" description="Basic and acidic residues" evidence="3">
    <location>
        <begin position="536"/>
        <end position="552"/>
    </location>
</feature>
<organism evidence="5 6">
    <name type="scientific">Caerostris darwini</name>
    <dbReference type="NCBI Taxonomy" id="1538125"/>
    <lineage>
        <taxon>Eukaryota</taxon>
        <taxon>Metazoa</taxon>
        <taxon>Ecdysozoa</taxon>
        <taxon>Arthropoda</taxon>
        <taxon>Chelicerata</taxon>
        <taxon>Arachnida</taxon>
        <taxon>Araneae</taxon>
        <taxon>Araneomorphae</taxon>
        <taxon>Entelegynae</taxon>
        <taxon>Araneoidea</taxon>
        <taxon>Araneidae</taxon>
        <taxon>Caerostris</taxon>
    </lineage>
</organism>
<dbReference type="InterPro" id="IPR008271">
    <property type="entry name" value="Ser/Thr_kinase_AS"/>
</dbReference>
<feature type="region of interest" description="Disordered" evidence="3">
    <location>
        <begin position="425"/>
        <end position="645"/>
    </location>
</feature>
<keyword evidence="5" id="KW-0808">Transferase</keyword>
<feature type="region of interest" description="Disordered" evidence="3">
    <location>
        <begin position="939"/>
        <end position="970"/>
    </location>
</feature>
<feature type="compositionally biased region" description="Basic and acidic residues" evidence="3">
    <location>
        <begin position="437"/>
        <end position="447"/>
    </location>
</feature>
<feature type="compositionally biased region" description="Polar residues" evidence="3">
    <location>
        <begin position="523"/>
        <end position="534"/>
    </location>
</feature>
<accession>A0AAV4VUU0</accession>
<feature type="region of interest" description="Disordered" evidence="3">
    <location>
        <begin position="1009"/>
        <end position="1136"/>
    </location>
</feature>
<dbReference type="InterPro" id="IPR000719">
    <property type="entry name" value="Prot_kinase_dom"/>
</dbReference>
<feature type="compositionally biased region" description="Polar residues" evidence="3">
    <location>
        <begin position="873"/>
        <end position="889"/>
    </location>
</feature>
<feature type="compositionally biased region" description="Polar residues" evidence="3">
    <location>
        <begin position="448"/>
        <end position="459"/>
    </location>
</feature>
<feature type="compositionally biased region" description="Low complexity" evidence="3">
    <location>
        <begin position="1315"/>
        <end position="1324"/>
    </location>
</feature>
<sequence length="1746" mass="195174">MSSPALLSKESRIPVADVNSCSVNKQRIRHAGKRACKELFSRYSLSLGLQVAVKTIKKNKIENEQDLIRIRREIQIMSSIQHPHIAHIYEVFENKDKIVLVMQYASGGELYDYLSEKKVLADLEARRIFRQIAAAVYYCHKNKICHRDLKLENILLDEKGNAKIADFGLSNVFDEKNLLNTYCGSPLYASPEIVKGVPYYGPEVDCWSMGVLLYTLVYGAMPFDGSNFKKLVTQISEGDYFEPKNKSNASDLIRKLLTVNPSKRATIVDICVDYWVNLGYEHSLLQVAEDMANLTPVRLDLLLALAPAATIPQEAAEDQPMEEDEVNLTSNLVVNKDIIPDEEEEEDEEDDYNPDTAANSFAFMKGSHASQLSISSPNLQEVGGEYEDESESEFLPADIAALQAEYGFSIEDNLPQMDSLAHLSKKCRSSSGANKPVKKDKTTENINEKITNQEKVLNTDQVKPDVDKKSVPKSDSSVTKNLDVVANKKPSQSSTNVASSDATNQKQDSNVEAQKANVKRDSISTSKSGDSASIMQRKESLTGQDEKVDSKKFVRPPGKIVIPKTFESPQTTPSPKAAAARKLVKSDSKSEPEDNQQKEIIPVPTEASQKKEKQAESPTTEDINKNVIEPEPKIENKPPEITEEKKNMAKSILKKGIAKAKLAERRMSKQSSVDSEVSSSCSTPVSASGTPEPMPSFYKAPKPYTKEEDASVMSKAEIKLSSTQSSNSTLKSEAVGGTKAPLWDTGRLEDRQLQDRNCNWSTISSTIDSEMSSWREQMEESLRRLSPDDERSSNQSYTLSKVDDDKPLVPIARSYKKFTFTKDGACITETKKIYTTPGADGSWTKVEKKTKITTRPGNAEEFEKFRDLHLRTDSPSVTRSDSQSSSGSNEVYDDIFDSWTGDTMMCNMRKMNNVFQKFSKDPFMRRERRRNPFRFFRRTESERSDRDKRKYEIRSGRSTERESSENEEDYDVHFDDSNAVVYGSQGLWQLLRTANRGFPGSRVTIQQEPVTYGRSVSQDRSESKCDPYWKRSGSRASSGYNTGTRSQSRDRTESPREKMLRFVFESPRESFSRESGAMGPGKHEKWPIKRNLSRHNPRRDSGVGSDGYESEYSIRQSPSDEMSRAGRVSSMSSVGSDKQGVIKNFMRSWSKSLMSPPLSPTSMGSAKEQLESLPEGRKHRVEQWLDMNSDNVPFSMDHPKLSSRKSVASHGSSSPSYATMRPREYLHYNRSSSDKLADCADFFSSFDDNPRRRSQSLNKDNSHGEMGKMRFRTMAYSPVSEESFKDTHSAYHSDGSHSGSSVHRINFTISDGRMSSSHASPSTSTRYVRQFSSSKDGSITVESSSPTGLRVEQISGRSPTQPVVQMRVSINRGNRENPVISSPPSKGLWEQQESSRNLRQDIKVDRSPSPVPGIRQFSTEVQHCIGGSGESSPQIVQCEVTNSDKQVPHGGPTGKSSPYKLQLPAESSIWDMACPPPCMENSCSELTNINKHDHSEPHVERYSLAYSDMNHRPKNLPSFQNECDPGQTPNHSQSQSISSNGANTPDSLEDLSEDQPPVLKMTNGESVSPSVPVKPLGVLWNSCNSKVDVKEAENKSYVTFVQTQHRVSTPSSTHSDESGRSDKQMKCLKKTTAEIGSIWNQKNACHTFDLLKNLLSDDGLESFSSSKCVLGSSQSNSNRNICPELTTNNENTLGQKLDVIDKHLAVIDNLEIDYGDKFHKMPSLMDDLQSPKEVLRQAMKICESLK</sequence>
<feature type="compositionally biased region" description="Polar residues" evidence="3">
    <location>
        <begin position="1204"/>
        <end position="1217"/>
    </location>
</feature>
<feature type="compositionally biased region" description="Polar residues" evidence="3">
    <location>
        <begin position="1603"/>
        <end position="1613"/>
    </location>
</feature>
<feature type="compositionally biased region" description="Acidic residues" evidence="3">
    <location>
        <begin position="340"/>
        <end position="353"/>
    </location>
</feature>
<feature type="compositionally biased region" description="Polar residues" evidence="3">
    <location>
        <begin position="489"/>
        <end position="512"/>
    </location>
</feature>
<keyword evidence="5" id="KW-0418">Kinase</keyword>
<feature type="compositionally biased region" description="Basic and acidic residues" evidence="3">
    <location>
        <begin position="939"/>
        <end position="964"/>
    </location>
</feature>
<feature type="compositionally biased region" description="Basic and acidic residues" evidence="3">
    <location>
        <begin position="622"/>
        <end position="645"/>
    </location>
</feature>
<dbReference type="SMART" id="SM00220">
    <property type="entry name" value="S_TKc"/>
    <property type="match status" value="1"/>
</dbReference>
<dbReference type="EMBL" id="BPLQ01013634">
    <property type="protein sequence ID" value="GIY73704.1"/>
    <property type="molecule type" value="Genomic_DNA"/>
</dbReference>
<dbReference type="GO" id="GO:0050321">
    <property type="term" value="F:tau-protein kinase activity"/>
    <property type="evidence" value="ECO:0007669"/>
    <property type="project" value="TreeGrafter"/>
</dbReference>
<feature type="compositionally biased region" description="Polar residues" evidence="3">
    <location>
        <begin position="1517"/>
        <end position="1546"/>
    </location>
</feature>
<feature type="region of interest" description="Disordered" evidence="3">
    <location>
        <begin position="660"/>
        <end position="702"/>
    </location>
</feature>
<keyword evidence="6" id="KW-1185">Reference proteome</keyword>
<dbReference type="FunFam" id="1.10.510.10:FF:000571">
    <property type="entry name" value="Maternal embryonic leucine zipper kinase"/>
    <property type="match status" value="1"/>
</dbReference>
<dbReference type="GO" id="GO:0035556">
    <property type="term" value="P:intracellular signal transduction"/>
    <property type="evidence" value="ECO:0007669"/>
    <property type="project" value="TreeGrafter"/>
</dbReference>
<feature type="compositionally biased region" description="Basic and acidic residues" evidence="3">
    <location>
        <begin position="1047"/>
        <end position="1072"/>
    </location>
</feature>
<dbReference type="GO" id="GO:0005524">
    <property type="term" value="F:ATP binding"/>
    <property type="evidence" value="ECO:0007669"/>
    <property type="project" value="UniProtKB-KW"/>
</dbReference>
<keyword evidence="2" id="KW-0067">ATP-binding</keyword>
<feature type="region of interest" description="Disordered" evidence="3">
    <location>
        <begin position="1509"/>
        <end position="1568"/>
    </location>
</feature>
<feature type="compositionally biased region" description="Basic and acidic residues" evidence="3">
    <location>
        <begin position="584"/>
        <end position="597"/>
    </location>
</feature>
<feature type="region of interest" description="Disordered" evidence="3">
    <location>
        <begin position="1312"/>
        <end position="1331"/>
    </location>
</feature>
<dbReference type="PROSITE" id="PS50011">
    <property type="entry name" value="PROTEIN_KINASE_DOM"/>
    <property type="match status" value="1"/>
</dbReference>
<feature type="region of interest" description="Disordered" evidence="3">
    <location>
        <begin position="869"/>
        <end position="889"/>
    </location>
</feature>
<dbReference type="InterPro" id="IPR011009">
    <property type="entry name" value="Kinase-like_dom_sf"/>
</dbReference>
<feature type="compositionally biased region" description="Basic and acidic residues" evidence="3">
    <location>
        <begin position="1396"/>
        <end position="1406"/>
    </location>
</feature>
<feature type="compositionally biased region" description="Basic and acidic residues" evidence="3">
    <location>
        <begin position="778"/>
        <end position="792"/>
    </location>
</feature>
<feature type="compositionally biased region" description="Low complexity" evidence="3">
    <location>
        <begin position="669"/>
        <end position="688"/>
    </location>
</feature>
<feature type="region of interest" description="Disordered" evidence="3">
    <location>
        <begin position="1603"/>
        <end position="1624"/>
    </location>
</feature>
<comment type="caution">
    <text evidence="5">The sequence shown here is derived from an EMBL/GenBank/DDBJ whole genome shotgun (WGS) entry which is preliminary data.</text>
</comment>
<gene>
    <name evidence="5" type="primary">NUAK1</name>
    <name evidence="5" type="ORF">CDAR_464151</name>
</gene>
<feature type="compositionally biased region" description="Basic and acidic residues" evidence="3">
    <location>
        <begin position="1017"/>
        <end position="1029"/>
    </location>
</feature>
<name>A0AAV4VUU0_9ARAC</name>
<feature type="region of interest" description="Disordered" evidence="3">
    <location>
        <begin position="1195"/>
        <end position="1218"/>
    </location>
</feature>
<dbReference type="Pfam" id="PF00069">
    <property type="entry name" value="Pkinase"/>
    <property type="match status" value="1"/>
</dbReference>
<feature type="domain" description="Protein kinase" evidence="4">
    <location>
        <begin position="25"/>
        <end position="285"/>
    </location>
</feature>
<keyword evidence="1" id="KW-0547">Nucleotide-binding</keyword>
<feature type="compositionally biased region" description="Polar residues" evidence="3">
    <location>
        <begin position="1034"/>
        <end position="1046"/>
    </location>
</feature>
<feature type="region of interest" description="Disordered" evidence="3">
    <location>
        <begin position="1337"/>
        <end position="1360"/>
    </location>
</feature>
<feature type="region of interest" description="Disordered" evidence="3">
    <location>
        <begin position="778"/>
        <end position="801"/>
    </location>
</feature>
<dbReference type="PROSITE" id="PS00108">
    <property type="entry name" value="PROTEIN_KINASE_ST"/>
    <property type="match status" value="1"/>
</dbReference>
<feature type="compositionally biased region" description="Polar residues" evidence="3">
    <location>
        <begin position="1337"/>
        <end position="1347"/>
    </location>
</feature>
<evidence type="ECO:0000256" key="2">
    <source>
        <dbReference type="ARBA" id="ARBA00022840"/>
    </source>
</evidence>